<sequence length="72" mass="7833">MEVFGSCPGLTAASPNHTGRVTILEFTAPEDRAGTCQIGCFQEAGQHYEDGMHATLIVETERRLLSGLTPRR</sequence>
<name>A0A3B0TCA3_9ZZZZ</name>
<reference evidence="1" key="1">
    <citation type="submission" date="2018-06" db="EMBL/GenBank/DDBJ databases">
        <authorList>
            <person name="Zhirakovskaya E."/>
        </authorList>
    </citation>
    <scope>NUCLEOTIDE SEQUENCE</scope>
</reference>
<dbReference type="EMBL" id="UOEK01000637">
    <property type="protein sequence ID" value="VAW09709.1"/>
    <property type="molecule type" value="Genomic_DNA"/>
</dbReference>
<gene>
    <name evidence="1" type="ORF">MNBD_ACTINO02-1235</name>
</gene>
<dbReference type="AlphaFoldDB" id="A0A3B0TCA3"/>
<proteinExistence type="predicted"/>
<evidence type="ECO:0000313" key="1">
    <source>
        <dbReference type="EMBL" id="VAW09709.1"/>
    </source>
</evidence>
<organism evidence="1">
    <name type="scientific">hydrothermal vent metagenome</name>
    <dbReference type="NCBI Taxonomy" id="652676"/>
    <lineage>
        <taxon>unclassified sequences</taxon>
        <taxon>metagenomes</taxon>
        <taxon>ecological metagenomes</taxon>
    </lineage>
</organism>
<protein>
    <submittedName>
        <fullName evidence="1">Uncharacterized protein</fullName>
    </submittedName>
</protein>
<accession>A0A3B0TCA3</accession>